<gene>
    <name evidence="1" type="ORF">OCTVUL_1B004714</name>
</gene>
<evidence type="ECO:0000313" key="2">
    <source>
        <dbReference type="Proteomes" id="UP001162480"/>
    </source>
</evidence>
<keyword evidence="2" id="KW-1185">Reference proteome</keyword>
<protein>
    <submittedName>
        <fullName evidence="1">Uncharacterized protein</fullName>
    </submittedName>
</protein>
<evidence type="ECO:0000313" key="1">
    <source>
        <dbReference type="EMBL" id="CAI9729046.1"/>
    </source>
</evidence>
<dbReference type="Proteomes" id="UP001162480">
    <property type="component" value="Chromosome 10"/>
</dbReference>
<dbReference type="AlphaFoldDB" id="A0AA36B6Z0"/>
<sequence length="78" mass="9026">MVGMEFGQGKYWNVTVKRCGMVKQRKKSKKGKELGYKKLNVLNFNERQPHTKTSLAKEINVPTGNHAYLFQNENLVQL</sequence>
<organism evidence="1 2">
    <name type="scientific">Octopus vulgaris</name>
    <name type="common">Common octopus</name>
    <dbReference type="NCBI Taxonomy" id="6645"/>
    <lineage>
        <taxon>Eukaryota</taxon>
        <taxon>Metazoa</taxon>
        <taxon>Spiralia</taxon>
        <taxon>Lophotrochozoa</taxon>
        <taxon>Mollusca</taxon>
        <taxon>Cephalopoda</taxon>
        <taxon>Coleoidea</taxon>
        <taxon>Octopodiformes</taxon>
        <taxon>Octopoda</taxon>
        <taxon>Incirrata</taxon>
        <taxon>Octopodidae</taxon>
        <taxon>Octopus</taxon>
    </lineage>
</organism>
<proteinExistence type="predicted"/>
<dbReference type="EMBL" id="OX597823">
    <property type="protein sequence ID" value="CAI9729046.1"/>
    <property type="molecule type" value="Genomic_DNA"/>
</dbReference>
<reference evidence="1" key="1">
    <citation type="submission" date="2023-08" db="EMBL/GenBank/DDBJ databases">
        <authorList>
            <person name="Alioto T."/>
            <person name="Alioto T."/>
            <person name="Gomez Garrido J."/>
        </authorList>
    </citation>
    <scope>NUCLEOTIDE SEQUENCE</scope>
</reference>
<name>A0AA36B6Z0_OCTVU</name>
<accession>A0AA36B6Z0</accession>